<reference evidence="2" key="1">
    <citation type="submission" date="2016-10" db="EMBL/GenBank/DDBJ databases">
        <authorList>
            <person name="Varghese N."/>
            <person name="Submissions S."/>
        </authorList>
    </citation>
    <scope>NUCLEOTIDE SEQUENCE [LARGE SCALE GENOMIC DNA]</scope>
    <source>
        <strain evidence="2">Gh-48</strain>
    </source>
</reference>
<accession>A0A1H8NUR0</accession>
<dbReference type="Proteomes" id="UP000198942">
    <property type="component" value="Unassembled WGS sequence"/>
</dbReference>
<sequence>MVVQMMVIKLLEVRGLYLTQLSQQLDYAGFENGQIIPLSLIIIGNNKVGQTAAGSPNV</sequence>
<protein>
    <submittedName>
        <fullName evidence="1">Uncharacterized protein</fullName>
    </submittedName>
</protein>
<dbReference type="AlphaFoldDB" id="A0A1H8NUR0"/>
<dbReference type="EMBL" id="FOCL01000007">
    <property type="protein sequence ID" value="SEO33262.1"/>
    <property type="molecule type" value="Genomic_DNA"/>
</dbReference>
<evidence type="ECO:0000313" key="1">
    <source>
        <dbReference type="EMBL" id="SEO33262.1"/>
    </source>
</evidence>
<gene>
    <name evidence="1" type="ORF">SAMN05192574_107101</name>
</gene>
<evidence type="ECO:0000313" key="2">
    <source>
        <dbReference type="Proteomes" id="UP000198942"/>
    </source>
</evidence>
<keyword evidence="2" id="KW-1185">Reference proteome</keyword>
<proteinExistence type="predicted"/>
<name>A0A1H8NUR0_9SPHI</name>
<organism evidence="1 2">
    <name type="scientific">Mucilaginibacter gossypiicola</name>
    <dbReference type="NCBI Taxonomy" id="551995"/>
    <lineage>
        <taxon>Bacteria</taxon>
        <taxon>Pseudomonadati</taxon>
        <taxon>Bacteroidota</taxon>
        <taxon>Sphingobacteriia</taxon>
        <taxon>Sphingobacteriales</taxon>
        <taxon>Sphingobacteriaceae</taxon>
        <taxon>Mucilaginibacter</taxon>
    </lineage>
</organism>